<sequence length="38" mass="4603">MVQEEPGRTPYPQREHRRLRRSEKDPAAENRQSVKTIR</sequence>
<dbReference type="AlphaFoldDB" id="W8RQF2"/>
<name>W8RQF2_9RHOB</name>
<dbReference type="EMBL" id="CP004372">
    <property type="protein sequence ID" value="AHM03389.1"/>
    <property type="molecule type" value="Genomic_DNA"/>
</dbReference>
<reference evidence="2 3" key="1">
    <citation type="submission" date="2013-03" db="EMBL/GenBank/DDBJ databases">
        <authorList>
            <person name="Fiebig A."/>
            <person name="Goeker M."/>
            <person name="Klenk H.-P.P."/>
        </authorList>
    </citation>
    <scope>NUCLEOTIDE SEQUENCE [LARGE SCALE GENOMIC DNA]</scope>
    <source>
        <strain evidence="3">DSM 19469</strain>
    </source>
</reference>
<keyword evidence="3" id="KW-1185">Reference proteome</keyword>
<dbReference type="HOGENOM" id="CLU_3332481_0_0_5"/>
<evidence type="ECO:0000313" key="3">
    <source>
        <dbReference type="Proteomes" id="UP000019593"/>
    </source>
</evidence>
<evidence type="ECO:0000256" key="1">
    <source>
        <dbReference type="SAM" id="MobiDB-lite"/>
    </source>
</evidence>
<feature type="region of interest" description="Disordered" evidence="1">
    <location>
        <begin position="1"/>
        <end position="38"/>
    </location>
</feature>
<gene>
    <name evidence="2" type="ORF">roselon_00989</name>
</gene>
<protein>
    <submittedName>
        <fullName evidence="2">Uncharacterized protein</fullName>
    </submittedName>
</protein>
<dbReference type="Proteomes" id="UP000019593">
    <property type="component" value="Chromosome"/>
</dbReference>
<dbReference type="KEGG" id="red:roselon_00989"/>
<accession>W8RQF2</accession>
<proteinExistence type="predicted"/>
<dbReference type="STRING" id="1294273.roselon_00989"/>
<organism evidence="2 3">
    <name type="scientific">Roseicyclus elongatus DSM 19469</name>
    <dbReference type="NCBI Taxonomy" id="1294273"/>
    <lineage>
        <taxon>Bacteria</taxon>
        <taxon>Pseudomonadati</taxon>
        <taxon>Pseudomonadota</taxon>
        <taxon>Alphaproteobacteria</taxon>
        <taxon>Rhodobacterales</taxon>
        <taxon>Roseobacteraceae</taxon>
        <taxon>Roseicyclus</taxon>
    </lineage>
</organism>
<evidence type="ECO:0000313" key="2">
    <source>
        <dbReference type="EMBL" id="AHM03389.1"/>
    </source>
</evidence>